<keyword evidence="2" id="KW-0325">Glycoprotein</keyword>
<keyword evidence="3" id="KW-1133">Transmembrane helix</keyword>
<keyword evidence="1" id="KW-0732">Signal</keyword>
<organism evidence="4 5">
    <name type="scientific">Hymenolepis diminuta</name>
    <name type="common">Rat tapeworm</name>
    <dbReference type="NCBI Taxonomy" id="6216"/>
    <lineage>
        <taxon>Eukaryota</taxon>
        <taxon>Metazoa</taxon>
        <taxon>Spiralia</taxon>
        <taxon>Lophotrochozoa</taxon>
        <taxon>Platyhelminthes</taxon>
        <taxon>Cestoda</taxon>
        <taxon>Eucestoda</taxon>
        <taxon>Cyclophyllidea</taxon>
        <taxon>Hymenolepididae</taxon>
        <taxon>Hymenolepis</taxon>
    </lineage>
</organism>
<dbReference type="InterPro" id="IPR050975">
    <property type="entry name" value="Sleep_regulator"/>
</dbReference>
<dbReference type="Pfam" id="PF17064">
    <property type="entry name" value="QVR"/>
    <property type="match status" value="1"/>
</dbReference>
<proteinExistence type="predicted"/>
<evidence type="ECO:0008006" key="6">
    <source>
        <dbReference type="Google" id="ProtNLM"/>
    </source>
</evidence>
<sequence>MNYSAIFYIAFIICTFIICDAQNLGFGPKLKCYQCNSRTQPHCADPFDNRTFILEPCPDNGQNYSRCMKKLVEFYYDRKWIRRIERGCAVEGEIGREEGRWCHTVEGTQRVIARYCYCNNKQGCNGARPKNLSLFLLFIPVVLSSTLLLIQIREHPLFTFSILFTFAFIML</sequence>
<dbReference type="Proteomes" id="UP000321570">
    <property type="component" value="Unassembled WGS sequence"/>
</dbReference>
<gene>
    <name evidence="4" type="ORF">WMSIL1_LOCUS11021</name>
</gene>
<evidence type="ECO:0000313" key="5">
    <source>
        <dbReference type="Proteomes" id="UP000321570"/>
    </source>
</evidence>
<accession>A0A564Z0U3</accession>
<evidence type="ECO:0000256" key="2">
    <source>
        <dbReference type="ARBA" id="ARBA00023180"/>
    </source>
</evidence>
<evidence type="ECO:0000313" key="4">
    <source>
        <dbReference type="EMBL" id="VUZ52528.1"/>
    </source>
</evidence>
<feature type="transmembrane region" description="Helical" evidence="3">
    <location>
        <begin position="6"/>
        <end position="26"/>
    </location>
</feature>
<protein>
    <recommendedName>
        <fullName evidence="6">Protein quiver</fullName>
    </recommendedName>
</protein>
<dbReference type="AlphaFoldDB" id="A0A564Z0U3"/>
<evidence type="ECO:0000256" key="3">
    <source>
        <dbReference type="SAM" id="Phobius"/>
    </source>
</evidence>
<keyword evidence="3" id="KW-0472">Membrane</keyword>
<keyword evidence="5" id="KW-1185">Reference proteome</keyword>
<name>A0A564Z0U3_HYMDI</name>
<dbReference type="InterPro" id="IPR031424">
    <property type="entry name" value="QVR-like"/>
</dbReference>
<dbReference type="PANTHER" id="PTHR33562:SF2">
    <property type="entry name" value="PROTEIN QUIVER"/>
    <property type="match status" value="1"/>
</dbReference>
<dbReference type="GO" id="GO:0032222">
    <property type="term" value="P:regulation of synaptic transmission, cholinergic"/>
    <property type="evidence" value="ECO:0007669"/>
    <property type="project" value="InterPro"/>
</dbReference>
<dbReference type="PANTHER" id="PTHR33562">
    <property type="entry name" value="ATILLA, ISOFORM B-RELATED-RELATED"/>
    <property type="match status" value="1"/>
</dbReference>
<dbReference type="EMBL" id="CABIJS010000499">
    <property type="protein sequence ID" value="VUZ52528.1"/>
    <property type="molecule type" value="Genomic_DNA"/>
</dbReference>
<reference evidence="4 5" key="1">
    <citation type="submission" date="2019-07" db="EMBL/GenBank/DDBJ databases">
        <authorList>
            <person name="Jastrzebski P J."/>
            <person name="Paukszto L."/>
            <person name="Jastrzebski P J."/>
        </authorList>
    </citation>
    <scope>NUCLEOTIDE SEQUENCE [LARGE SCALE GENOMIC DNA]</scope>
    <source>
        <strain evidence="4 5">WMS-il1</strain>
    </source>
</reference>
<feature type="transmembrane region" description="Helical" evidence="3">
    <location>
        <begin position="131"/>
        <end position="149"/>
    </location>
</feature>
<evidence type="ECO:0000256" key="1">
    <source>
        <dbReference type="ARBA" id="ARBA00022729"/>
    </source>
</evidence>
<keyword evidence="3" id="KW-0812">Transmembrane</keyword>
<dbReference type="GO" id="GO:0030431">
    <property type="term" value="P:sleep"/>
    <property type="evidence" value="ECO:0007669"/>
    <property type="project" value="InterPro"/>
</dbReference>